<evidence type="ECO:0000313" key="2">
    <source>
        <dbReference type="Proteomes" id="UP001303046"/>
    </source>
</evidence>
<proteinExistence type="predicted"/>
<gene>
    <name evidence="1" type="primary">Necator_chrV.g18342</name>
    <name evidence="1" type="ORF">RB195_013551</name>
</gene>
<dbReference type="Proteomes" id="UP001303046">
    <property type="component" value="Unassembled WGS sequence"/>
</dbReference>
<evidence type="ECO:0000313" key="1">
    <source>
        <dbReference type="EMBL" id="KAK6754630.1"/>
    </source>
</evidence>
<name>A0ABR1DW82_NECAM</name>
<organism evidence="1 2">
    <name type="scientific">Necator americanus</name>
    <name type="common">Human hookworm</name>
    <dbReference type="NCBI Taxonomy" id="51031"/>
    <lineage>
        <taxon>Eukaryota</taxon>
        <taxon>Metazoa</taxon>
        <taxon>Ecdysozoa</taxon>
        <taxon>Nematoda</taxon>
        <taxon>Chromadorea</taxon>
        <taxon>Rhabditida</taxon>
        <taxon>Rhabditina</taxon>
        <taxon>Rhabditomorpha</taxon>
        <taxon>Strongyloidea</taxon>
        <taxon>Ancylostomatidae</taxon>
        <taxon>Bunostominae</taxon>
        <taxon>Necator</taxon>
    </lineage>
</organism>
<protein>
    <submittedName>
        <fullName evidence="1">Uncharacterized protein</fullName>
    </submittedName>
</protein>
<keyword evidence="2" id="KW-1185">Reference proteome</keyword>
<reference evidence="1 2" key="1">
    <citation type="submission" date="2023-08" db="EMBL/GenBank/DDBJ databases">
        <title>A Necator americanus chromosomal reference genome.</title>
        <authorList>
            <person name="Ilik V."/>
            <person name="Petrzelkova K.J."/>
            <person name="Pardy F."/>
            <person name="Fuh T."/>
            <person name="Niatou-Singa F.S."/>
            <person name="Gouil Q."/>
            <person name="Baker L."/>
            <person name="Ritchie M.E."/>
            <person name="Jex A.R."/>
            <person name="Gazzola D."/>
            <person name="Li H."/>
            <person name="Toshio Fujiwara R."/>
            <person name="Zhan B."/>
            <person name="Aroian R.V."/>
            <person name="Pafco B."/>
            <person name="Schwarz E.M."/>
        </authorList>
    </citation>
    <scope>NUCLEOTIDE SEQUENCE [LARGE SCALE GENOMIC DNA]</scope>
    <source>
        <strain evidence="1 2">Aroian</strain>
        <tissue evidence="1">Whole animal</tissue>
    </source>
</reference>
<accession>A0ABR1DW82</accession>
<dbReference type="EMBL" id="JAVFWL010000005">
    <property type="protein sequence ID" value="KAK6754630.1"/>
    <property type="molecule type" value="Genomic_DNA"/>
</dbReference>
<sequence>MNRLMREQERVQGIRVLSYQHPLIVDLFLRRLREEERSHAGFRIYNPNSRSRFSRSFRTHLSRDTLPLRKKDVFCGVYMTCEANCFIIPFHRLRKYRALVCPRETTGPSTFSPLSVHDVPQLILPGILDLSSTETRKERQITPGGDRDFHWKLTFFVIGKQPKRKTTVLECRMERAIA</sequence>
<comment type="caution">
    <text evidence="1">The sequence shown here is derived from an EMBL/GenBank/DDBJ whole genome shotgun (WGS) entry which is preliminary data.</text>
</comment>